<dbReference type="PANTHER" id="PTHR21015">
    <property type="entry name" value="UDP-N-ACETYLGLUCOSAMINE--N-ACETYLMURAMYL-(PENTAPEPTIDE) PYROPHOSPHORYL-UNDECAPRENOL N-ACETYLGLUCOSAMINE TRANSFERASE 1"/>
    <property type="match status" value="1"/>
</dbReference>
<name>A0A857NCD3_9BACT</name>
<evidence type="ECO:0000313" key="6">
    <source>
        <dbReference type="Proteomes" id="UP000463983"/>
    </source>
</evidence>
<evidence type="ECO:0000259" key="4">
    <source>
        <dbReference type="Pfam" id="PF04101"/>
    </source>
</evidence>
<dbReference type="EC" id="2.4.1.227" evidence="5"/>
<protein>
    <submittedName>
        <fullName evidence="5">UDP-N-acetylglucosamine--N-acetylmuramyl-(Pentapeptide) pyrophosphoryl-undecaprenol N-acetylglucosamine transferase</fullName>
        <ecNumber evidence="5">2.4.1.227</ecNumber>
    </submittedName>
</protein>
<evidence type="ECO:0000313" key="5">
    <source>
        <dbReference type="EMBL" id="QHO63542.1"/>
    </source>
</evidence>
<dbReference type="AlphaFoldDB" id="A0A857NCD3"/>
<gene>
    <name evidence="5" type="ORF">MICH65_0561</name>
</gene>
<dbReference type="PANTHER" id="PTHR21015:SF22">
    <property type="entry name" value="GLYCOSYLTRANSFERASE"/>
    <property type="match status" value="1"/>
</dbReference>
<dbReference type="InterPro" id="IPR004276">
    <property type="entry name" value="GlycoTrans_28_N"/>
</dbReference>
<dbReference type="GO" id="GO:1901137">
    <property type="term" value="P:carbohydrate derivative biosynthetic process"/>
    <property type="evidence" value="ECO:0007669"/>
    <property type="project" value="UniProtKB-ARBA"/>
</dbReference>
<evidence type="ECO:0000259" key="3">
    <source>
        <dbReference type="Pfam" id="PF03033"/>
    </source>
</evidence>
<keyword evidence="1 5" id="KW-0328">Glycosyltransferase</keyword>
<dbReference type="Proteomes" id="UP000463983">
    <property type="component" value="Chromosome"/>
</dbReference>
<dbReference type="GO" id="GO:0016758">
    <property type="term" value="F:hexosyltransferase activity"/>
    <property type="evidence" value="ECO:0007669"/>
    <property type="project" value="InterPro"/>
</dbReference>
<dbReference type="Pfam" id="PF04101">
    <property type="entry name" value="Glyco_tran_28_C"/>
    <property type="match status" value="1"/>
</dbReference>
<dbReference type="GO" id="GO:0005975">
    <property type="term" value="P:carbohydrate metabolic process"/>
    <property type="evidence" value="ECO:0007669"/>
    <property type="project" value="InterPro"/>
</dbReference>
<dbReference type="RefSeq" id="WP_161931920.1">
    <property type="nucleotide sequence ID" value="NZ_CP047901.1"/>
</dbReference>
<accession>A0A857NCD3</accession>
<dbReference type="EMBL" id="CP047901">
    <property type="protein sequence ID" value="QHO63542.1"/>
    <property type="molecule type" value="Genomic_DNA"/>
</dbReference>
<keyword evidence="6" id="KW-1185">Reference proteome</keyword>
<proteinExistence type="predicted"/>
<feature type="domain" description="Glycosyl transferase family 28 C-terminal" evidence="4">
    <location>
        <begin position="183"/>
        <end position="335"/>
    </location>
</feature>
<dbReference type="InterPro" id="IPR007235">
    <property type="entry name" value="Glyco_trans_28_C"/>
</dbReference>
<evidence type="ECO:0000256" key="1">
    <source>
        <dbReference type="ARBA" id="ARBA00022676"/>
    </source>
</evidence>
<reference evidence="6" key="1">
    <citation type="journal article" date="2020" name="Microorganisms">
        <title>Complete Genome of a Member of a New Bacterial Lineage in the Microgenomates Group Reveals an Unusual Nucleotide Composition Disparity Between Two Strands of DNA and Limited Metabolic Potential.</title>
        <authorList>
            <person name="Kadnikov V.V."/>
            <person name="Mardanov A.V."/>
            <person name="Beletsky A.V."/>
            <person name="Karnachuk O.V."/>
            <person name="Ravin N.V."/>
        </authorList>
    </citation>
    <scope>NUCLEOTIDE SEQUENCE [LARGE SCALE GENOMIC DNA]</scope>
</reference>
<feature type="domain" description="Glycosyltransferase family 28 N-terminal" evidence="3">
    <location>
        <begin position="8"/>
        <end position="143"/>
    </location>
</feature>
<keyword evidence="2 5" id="KW-0808">Transferase</keyword>
<organism evidence="5 6">
    <name type="scientific">Candidatus Chazhemtobacterium aquaticus</name>
    <dbReference type="NCBI Taxonomy" id="2715735"/>
    <lineage>
        <taxon>Bacteria</taxon>
        <taxon>Candidatus Chazhemtobacteraceae</taxon>
        <taxon>Candidatus Chazhemtobacterium</taxon>
    </lineage>
</organism>
<evidence type="ECO:0000256" key="2">
    <source>
        <dbReference type="ARBA" id="ARBA00022679"/>
    </source>
</evidence>
<dbReference type="KEGG" id="caqa:MICH65_0561"/>
<dbReference type="Pfam" id="PF03033">
    <property type="entry name" value="Glyco_transf_28"/>
    <property type="match status" value="1"/>
</dbReference>
<dbReference type="SUPFAM" id="SSF53756">
    <property type="entry name" value="UDP-Glycosyltransferase/glycogen phosphorylase"/>
    <property type="match status" value="1"/>
</dbReference>
<dbReference type="CDD" id="cd03785">
    <property type="entry name" value="GT28_MurG"/>
    <property type="match status" value="1"/>
</dbReference>
<sequence>MSKTIIFTGGHHNSALVVAQKLRTQGHKIIWVGHKFTMRGDKQISAEYQEVTGSGIPFYELKTGKFYRVTNPLEFLKIILGFIQSFAYLLSTKPDLIVSFGGYLSVPVVIAGWLLRIPAVTHEQTVTAGWANRAITPFVKKIFLTHQSSLKNYPQHKSFVTGLPIRPSLLEQTTYKRPKPPLIYITCGKQGSTVINKALFPLIPKLVEKYKVVHQTGAHTITSDQDKARRVKASLPKNLRTRYKHQPYFFAQDAVRYLKTAHLVIARAGAHTTYELLLLNKRSLLIPIPWVSHHEQDKNAQLLKRLGTGIVLQEKDLSPDNLEVAINQALKLKLKKPVSTIRTDATDQIISHLAPYLNDSLSSPSSR</sequence>
<dbReference type="Gene3D" id="3.40.50.2000">
    <property type="entry name" value="Glycogen Phosphorylase B"/>
    <property type="match status" value="2"/>
</dbReference>